<evidence type="ECO:0000256" key="1">
    <source>
        <dbReference type="ARBA" id="ARBA00022559"/>
    </source>
</evidence>
<dbReference type="PANTHER" id="PTHR43433">
    <property type="entry name" value="HYDROLASE, ALPHA/BETA FOLD FAMILY PROTEIN"/>
    <property type="match status" value="1"/>
</dbReference>
<dbReference type="InterPro" id="IPR029058">
    <property type="entry name" value="AB_hydrolase_fold"/>
</dbReference>
<accession>A0ABU2BSF5</accession>
<proteinExistence type="predicted"/>
<feature type="region of interest" description="Disordered" evidence="2">
    <location>
        <begin position="1"/>
        <end position="31"/>
    </location>
</feature>
<dbReference type="PRINTS" id="PR00412">
    <property type="entry name" value="EPOXHYDRLASE"/>
</dbReference>
<protein>
    <submittedName>
        <fullName evidence="4">Pimeloyl-ACP methyl ester carboxylesterase</fullName>
    </submittedName>
</protein>
<organism evidence="4 5">
    <name type="scientific">Nocardioides marmoribigeumensis</name>
    <dbReference type="NCBI Taxonomy" id="433649"/>
    <lineage>
        <taxon>Bacteria</taxon>
        <taxon>Bacillati</taxon>
        <taxon>Actinomycetota</taxon>
        <taxon>Actinomycetes</taxon>
        <taxon>Propionibacteriales</taxon>
        <taxon>Nocardioidaceae</taxon>
        <taxon>Nocardioides</taxon>
    </lineage>
</organism>
<name>A0ABU2BSF5_9ACTN</name>
<dbReference type="EMBL" id="JAVDYG010000001">
    <property type="protein sequence ID" value="MDR7361563.1"/>
    <property type="molecule type" value="Genomic_DNA"/>
</dbReference>
<feature type="domain" description="AB hydrolase-1" evidence="3">
    <location>
        <begin position="63"/>
        <end position="162"/>
    </location>
</feature>
<sequence length="329" mass="35998">MPVQENAFRADPGAPSSNRLGDTDEAPRLPHQSTVRFHRVTSADGTLIEAWHNEAWHRGGDGPVVLLCNGLGTNAYSWPDLLRDDCPVRVISWNHRGVGRSARPSDPDRCGVDAFVEDAIAVMDAAGVESAVLAGWSIGVNTAFELAVRHPQRVKGIFAVAGVPGGTFESMFAPMFVPRALRKPLSITAARTMKAGSPVLTPVARRIPMGPISTTVLRWSGFMMPFARGEHVRRTVREFLTTPVDWYMHLALHSARHLRVSLSKVDVPCAFVGAQFDILASTRDMRTAADRIPGASYVNLFGTHFLTLERPRQITSMLLELCERVEAAA</sequence>
<evidence type="ECO:0000259" key="3">
    <source>
        <dbReference type="Pfam" id="PF00561"/>
    </source>
</evidence>
<reference evidence="4 5" key="1">
    <citation type="submission" date="2023-07" db="EMBL/GenBank/DDBJ databases">
        <title>Sequencing the genomes of 1000 actinobacteria strains.</title>
        <authorList>
            <person name="Klenk H.-P."/>
        </authorList>
    </citation>
    <scope>NUCLEOTIDE SEQUENCE [LARGE SCALE GENOMIC DNA]</scope>
    <source>
        <strain evidence="4 5">DSM 19426</strain>
    </source>
</reference>
<keyword evidence="5" id="KW-1185">Reference proteome</keyword>
<dbReference type="RefSeq" id="WP_310299681.1">
    <property type="nucleotide sequence ID" value="NZ_BAAAPS010000007.1"/>
</dbReference>
<comment type="caution">
    <text evidence="4">The sequence shown here is derived from an EMBL/GenBank/DDBJ whole genome shotgun (WGS) entry which is preliminary data.</text>
</comment>
<dbReference type="PANTHER" id="PTHR43433:SF5">
    <property type="entry name" value="AB HYDROLASE-1 DOMAIN-CONTAINING PROTEIN"/>
    <property type="match status" value="1"/>
</dbReference>
<dbReference type="Gene3D" id="3.40.50.1820">
    <property type="entry name" value="alpha/beta hydrolase"/>
    <property type="match status" value="1"/>
</dbReference>
<dbReference type="InterPro" id="IPR000639">
    <property type="entry name" value="Epox_hydrolase-like"/>
</dbReference>
<gene>
    <name evidence="4" type="ORF">J2S63_001116</name>
</gene>
<dbReference type="SUPFAM" id="SSF53474">
    <property type="entry name" value="alpha/beta-Hydrolases"/>
    <property type="match status" value="1"/>
</dbReference>
<dbReference type="InterPro" id="IPR000073">
    <property type="entry name" value="AB_hydrolase_1"/>
</dbReference>
<evidence type="ECO:0000313" key="5">
    <source>
        <dbReference type="Proteomes" id="UP001183648"/>
    </source>
</evidence>
<dbReference type="InterPro" id="IPR050471">
    <property type="entry name" value="AB_hydrolase"/>
</dbReference>
<evidence type="ECO:0000256" key="2">
    <source>
        <dbReference type="SAM" id="MobiDB-lite"/>
    </source>
</evidence>
<keyword evidence="1" id="KW-0575">Peroxidase</keyword>
<evidence type="ECO:0000313" key="4">
    <source>
        <dbReference type="EMBL" id="MDR7361563.1"/>
    </source>
</evidence>
<keyword evidence="1" id="KW-0560">Oxidoreductase</keyword>
<dbReference type="Pfam" id="PF00561">
    <property type="entry name" value="Abhydrolase_1"/>
    <property type="match status" value="1"/>
</dbReference>
<dbReference type="Proteomes" id="UP001183648">
    <property type="component" value="Unassembled WGS sequence"/>
</dbReference>